<dbReference type="EMBL" id="CP046904">
    <property type="protein sequence ID" value="QGZ42123.1"/>
    <property type="molecule type" value="Genomic_DNA"/>
</dbReference>
<feature type="region of interest" description="Disordered" evidence="1">
    <location>
        <begin position="435"/>
        <end position="455"/>
    </location>
</feature>
<dbReference type="AlphaFoldDB" id="A0A562PES8"/>
<evidence type="ECO:0000313" key="4">
    <source>
        <dbReference type="Proteomes" id="UP000315112"/>
    </source>
</evidence>
<feature type="region of interest" description="Disordered" evidence="1">
    <location>
        <begin position="526"/>
        <end position="549"/>
    </location>
</feature>
<evidence type="ECO:0008006" key="6">
    <source>
        <dbReference type="Google" id="ProtNLM"/>
    </source>
</evidence>
<feature type="region of interest" description="Disordered" evidence="1">
    <location>
        <begin position="315"/>
        <end position="350"/>
    </location>
</feature>
<dbReference type="Proteomes" id="UP000437862">
    <property type="component" value="Chromosome"/>
</dbReference>
<gene>
    <name evidence="2" type="ORF">GO485_25815</name>
    <name evidence="3" type="ORF">IP92_05482</name>
</gene>
<accession>A0A562PES8</accession>
<proteinExistence type="predicted"/>
<keyword evidence="5" id="KW-1185">Reference proteome</keyword>
<dbReference type="OrthoDB" id="8719527at2"/>
<reference evidence="3 4" key="1">
    <citation type="journal article" date="2015" name="Stand. Genomic Sci.">
        <title>Genomic Encyclopedia of Bacterial and Archaeal Type Strains, Phase III: the genomes of soil and plant-associated and newly described type strains.</title>
        <authorList>
            <person name="Whitman W.B."/>
            <person name="Woyke T."/>
            <person name="Klenk H.P."/>
            <person name="Zhou Y."/>
            <person name="Lilburn T.G."/>
            <person name="Beck B.J."/>
            <person name="De Vos P."/>
            <person name="Vandamme P."/>
            <person name="Eisen J.A."/>
            <person name="Garrity G."/>
            <person name="Hugenholtz P."/>
            <person name="Kyrpides N.C."/>
        </authorList>
    </citation>
    <scope>NUCLEOTIDE SEQUENCE [LARGE SCALE GENOMIC DNA]</scope>
    <source>
        <strain evidence="3 4">CGMCC 1.10685</strain>
    </source>
</reference>
<evidence type="ECO:0000313" key="2">
    <source>
        <dbReference type="EMBL" id="QGZ42123.1"/>
    </source>
</evidence>
<evidence type="ECO:0000256" key="1">
    <source>
        <dbReference type="SAM" id="MobiDB-lite"/>
    </source>
</evidence>
<dbReference type="EMBL" id="VLKW01000014">
    <property type="protein sequence ID" value="TWI42506.1"/>
    <property type="molecule type" value="Genomic_DNA"/>
</dbReference>
<sequence>MSTTITTTTTTYTNNDPGTFIGTLHLRGGDAPETHDIEHCNHGRGGKGELADAIDDLGLPNWLKDFVKNSMGVGGEGANLPSDASAAKTINNFQKEHDIGLLSIDQVKQMAETGYCKGKDGKTFQVPEEVQLAAQKMMANNAELFKKLESATDGKHDGQLGQGDYGNAIKDGTISKDGGAGCVPRERGLSMEDFMNAVMKGSIASSRPSEYGAAKTISDFQKEHDIGLLSVDQLKMMAETGYCKDKDGNRFQVPEEVQGAAQKMLEDDGALFKKLESAVTGKHDGLLSTADFSEALKDGTINKDSGTETVQTPISFGGPNGPGGTPQFTIDLGGPQGAGTNGAQLPSDSSAAKTIDQFQKDKGIDLLSVEQMQKMADTGYCTGKDGKTFQVSEEVQNAAKQMMANDGELFKKMESAFNGKHDGLLSRTDYKSAVDDGTISGNPAGGPNGTGGPTVSEASKQITDFMKDSGIGLLSLDNVKRMAETGYARTPPFGELKQVPPEVQAAAQKLMENNAEGFKQLESARTGKHDGLIGTGDYSAGVEDGTFSK</sequence>
<feature type="compositionally biased region" description="Gly residues" evidence="1">
    <location>
        <begin position="443"/>
        <end position="452"/>
    </location>
</feature>
<reference evidence="3" key="2">
    <citation type="submission" date="2019-07" db="EMBL/GenBank/DDBJ databases">
        <authorList>
            <person name="Whitman W."/>
            <person name="Huntemann M."/>
            <person name="Clum A."/>
            <person name="Pillay M."/>
            <person name="Palaniappan K."/>
            <person name="Varghese N."/>
            <person name="Mikhailova N."/>
            <person name="Stamatis D."/>
            <person name="Reddy T."/>
            <person name="Daum C."/>
            <person name="Shapiro N."/>
            <person name="Ivanova N."/>
            <person name="Kyrpides N."/>
            <person name="Woyke T."/>
        </authorList>
    </citation>
    <scope>NUCLEOTIDE SEQUENCE</scope>
    <source>
        <strain evidence="3">CGMCC 1.10685</strain>
    </source>
</reference>
<protein>
    <recommendedName>
        <fullName evidence="6">EF-hand domain-containing protein</fullName>
    </recommendedName>
</protein>
<reference evidence="2 5" key="3">
    <citation type="submission" date="2019-12" db="EMBL/GenBank/DDBJ databases">
        <title>Draft Genome Sequences of Six Type Strains of the Genus Massilia.</title>
        <authorList>
            <person name="Miess H."/>
            <person name="Frediansyah A."/>
            <person name="Goeker M."/>
            <person name="Gross H."/>
        </authorList>
    </citation>
    <scope>NUCLEOTIDE SEQUENCE [LARGE SCALE GENOMIC DNA]</scope>
    <source>
        <strain evidence="2 5">DSM 26639</strain>
    </source>
</reference>
<organism evidence="3 4">
    <name type="scientific">Pseudoduganella flava</name>
    <dbReference type="NCBI Taxonomy" id="871742"/>
    <lineage>
        <taxon>Bacteria</taxon>
        <taxon>Pseudomonadati</taxon>
        <taxon>Pseudomonadota</taxon>
        <taxon>Betaproteobacteria</taxon>
        <taxon>Burkholderiales</taxon>
        <taxon>Oxalobacteraceae</taxon>
        <taxon>Telluria group</taxon>
        <taxon>Pseudoduganella</taxon>
    </lineage>
</organism>
<name>A0A562PES8_9BURK</name>
<evidence type="ECO:0000313" key="5">
    <source>
        <dbReference type="Proteomes" id="UP000437862"/>
    </source>
</evidence>
<dbReference type="RefSeq" id="WP_145881339.1">
    <property type="nucleotide sequence ID" value="NZ_CP046904.1"/>
</dbReference>
<evidence type="ECO:0000313" key="3">
    <source>
        <dbReference type="EMBL" id="TWI42506.1"/>
    </source>
</evidence>
<dbReference type="Proteomes" id="UP000315112">
    <property type="component" value="Unassembled WGS sequence"/>
</dbReference>
<feature type="compositionally biased region" description="Polar residues" evidence="1">
    <location>
        <begin position="341"/>
        <end position="350"/>
    </location>
</feature>